<keyword evidence="2" id="KW-0732">Signal</keyword>
<dbReference type="PROSITE" id="PS50055">
    <property type="entry name" value="TYR_PHOSPHATASE_PTP"/>
    <property type="match status" value="1"/>
</dbReference>
<organism evidence="4 5">
    <name type="scientific">Heterorhabditis bacteriophora</name>
    <name type="common">Entomopathogenic nematode worm</name>
    <dbReference type="NCBI Taxonomy" id="37862"/>
    <lineage>
        <taxon>Eukaryota</taxon>
        <taxon>Metazoa</taxon>
        <taxon>Ecdysozoa</taxon>
        <taxon>Nematoda</taxon>
        <taxon>Chromadorea</taxon>
        <taxon>Rhabditida</taxon>
        <taxon>Rhabditina</taxon>
        <taxon>Rhabditomorpha</taxon>
        <taxon>Strongyloidea</taxon>
        <taxon>Heterorhabditidae</taxon>
        <taxon>Heterorhabditis</taxon>
    </lineage>
</organism>
<accession>A0A1I7WWS3</accession>
<evidence type="ECO:0000256" key="1">
    <source>
        <dbReference type="ARBA" id="ARBA00022912"/>
    </source>
</evidence>
<feature type="signal peptide" evidence="2">
    <location>
        <begin position="1"/>
        <end position="16"/>
    </location>
</feature>
<dbReference type="InterPro" id="IPR050713">
    <property type="entry name" value="RTP_Phos/Ushers"/>
</dbReference>
<dbReference type="InterPro" id="IPR003961">
    <property type="entry name" value="FN3_dom"/>
</dbReference>
<dbReference type="InterPro" id="IPR036179">
    <property type="entry name" value="Ig-like_dom_sf"/>
</dbReference>
<protein>
    <submittedName>
        <fullName evidence="5">Tyrosine-protein phosphatase domain-containing protein</fullName>
    </submittedName>
</protein>
<dbReference type="InterPro" id="IPR000242">
    <property type="entry name" value="PTP_cat"/>
</dbReference>
<dbReference type="Gene3D" id="3.90.190.10">
    <property type="entry name" value="Protein tyrosine phosphatase superfamily"/>
    <property type="match status" value="1"/>
</dbReference>
<dbReference type="WBParaSite" id="Hba_09677">
    <property type="protein sequence ID" value="Hba_09677"/>
    <property type="gene ID" value="Hba_09677"/>
</dbReference>
<dbReference type="GO" id="GO:0004725">
    <property type="term" value="F:protein tyrosine phosphatase activity"/>
    <property type="evidence" value="ECO:0007669"/>
    <property type="project" value="InterPro"/>
</dbReference>
<dbReference type="Proteomes" id="UP000095283">
    <property type="component" value="Unplaced"/>
</dbReference>
<dbReference type="GO" id="GO:0016020">
    <property type="term" value="C:membrane"/>
    <property type="evidence" value="ECO:0007669"/>
    <property type="project" value="UniProtKB-SubCell"/>
</dbReference>
<keyword evidence="4" id="KW-1185">Reference proteome</keyword>
<evidence type="ECO:0000256" key="2">
    <source>
        <dbReference type="SAM" id="SignalP"/>
    </source>
</evidence>
<dbReference type="CDD" id="cd00063">
    <property type="entry name" value="FN3"/>
    <property type="match status" value="1"/>
</dbReference>
<dbReference type="AlphaFoldDB" id="A0A1I7WWS3"/>
<dbReference type="SUPFAM" id="SSF49265">
    <property type="entry name" value="Fibronectin type III"/>
    <property type="match status" value="1"/>
</dbReference>
<evidence type="ECO:0000313" key="5">
    <source>
        <dbReference type="WBParaSite" id="Hba_09677"/>
    </source>
</evidence>
<evidence type="ECO:0000259" key="3">
    <source>
        <dbReference type="PROSITE" id="PS50055"/>
    </source>
</evidence>
<dbReference type="Gene3D" id="2.60.40.10">
    <property type="entry name" value="Immunoglobulins"/>
    <property type="match status" value="2"/>
</dbReference>
<dbReference type="PANTHER" id="PTHR46957">
    <property type="entry name" value="CYTOKINE RECEPTOR"/>
    <property type="match status" value="1"/>
</dbReference>
<reference evidence="5" key="1">
    <citation type="submission" date="2016-11" db="UniProtKB">
        <authorList>
            <consortium name="WormBaseParasite"/>
        </authorList>
    </citation>
    <scope>IDENTIFICATION</scope>
</reference>
<proteinExistence type="predicted"/>
<dbReference type="SUPFAM" id="SSF52799">
    <property type="entry name" value="(Phosphotyrosine protein) phosphatases II"/>
    <property type="match status" value="2"/>
</dbReference>
<name>A0A1I7WWS3_HETBA</name>
<evidence type="ECO:0000313" key="4">
    <source>
        <dbReference type="Proteomes" id="UP000095283"/>
    </source>
</evidence>
<keyword evidence="1" id="KW-0378">Hydrolase</keyword>
<feature type="chain" id="PRO_5009310839" evidence="2">
    <location>
        <begin position="17"/>
        <end position="794"/>
    </location>
</feature>
<dbReference type="InterPro" id="IPR013783">
    <property type="entry name" value="Ig-like_fold"/>
</dbReference>
<dbReference type="Pfam" id="PF00102">
    <property type="entry name" value="Y_phosphatase"/>
    <property type="match status" value="1"/>
</dbReference>
<keyword evidence="1" id="KW-0904">Protein phosphatase</keyword>
<dbReference type="SUPFAM" id="SSF48726">
    <property type="entry name" value="Immunoglobulin"/>
    <property type="match status" value="1"/>
</dbReference>
<dbReference type="InterPro" id="IPR036116">
    <property type="entry name" value="FN3_sf"/>
</dbReference>
<feature type="domain" description="Tyrosine-protein phosphatase" evidence="3">
    <location>
        <begin position="527"/>
        <end position="696"/>
    </location>
</feature>
<dbReference type="InterPro" id="IPR029021">
    <property type="entry name" value="Prot-tyrosine_phosphatase-like"/>
</dbReference>
<dbReference type="PANTHER" id="PTHR46957:SF3">
    <property type="entry name" value="CYTOKINE RECEPTOR"/>
    <property type="match status" value="1"/>
</dbReference>
<sequence>MKAILLVLLLLYGVNTLELSTQHPLVTPNNASETFLVCPPAENFIQTHMAPDFETPQLVRRLDWFHDDSLIASYQQGKVNDMQMLASRIITSLALSHNFFQNQTVFKYLCIFKISRAYISVLCIITNKRYFRHLRILKSTKCLCRSQNLSQMLSSLIRPFYYLRIAPVQPEDSGTYRCRLETDPLFALTMSTAQVELTVMGECKHSSDQLRECDNVRKYQKKPVSFIYFPGTPSGRLSLCHLVPHSSYAIAIEVDNGFGPSPPARTIFITDETVPKWAPSNIRIVPSVGKASLTVHWNTPNISNEIITHYNLYYKYEKILAHSTTYSIRISASTSKGEGEGSKTQNATTDVAVPVPTEISNITFDCKDGVHLHWHSHHSERAHYHVEMKNRTRKLLFNTTINKVFFSIYSFNDSTNTCKNNNVLEFIIVFWSSTASLFGGYSSANSLHNLMFHCCLFTKGMLLKKKKEKCVYLEELNPLVYDLSRNENCKYRLQFEKYVFTSHIYYLNILLNEENIKFACLCFVVIRYLNIGAMEATRIRISSSAGSDYINANYIDTETLLLKKAGFFKEQYILCHEAIRQLIRHGITRVHSNLFHRYLHYLAEENVNGKTRIQMQYEDLCECKHNPRCVPPNDYIVLPGYHRQDEFIVSNWPTENEEFWQLVWQKNCQTVVLLVFIKERKMQHIFLISVSHGKCETETMLFLSIYIILQLCVRIVPVSRTAIEADFWGEIERIQKERLAYHDAPLLVINTGSWLMTPCTNQRMSSTIVHPSVLNETRNSTLSLSLAYNGSTGS</sequence>